<dbReference type="InterPro" id="IPR018491">
    <property type="entry name" value="SLC12_C"/>
</dbReference>
<sequence>MLLSKFRIDYSDLVIITDVDVPPKSKTKKWFDDLIRPLLQSANNEGPQLTAGELEAF</sequence>
<dbReference type="AlphaFoldDB" id="A0A164N0V2"/>
<dbReference type="GO" id="GO:0016020">
    <property type="term" value="C:membrane"/>
    <property type="evidence" value="ECO:0007669"/>
    <property type="project" value="InterPro"/>
</dbReference>
<organism evidence="2 3">
    <name type="scientific">Daphnia magna</name>
    <dbReference type="NCBI Taxonomy" id="35525"/>
    <lineage>
        <taxon>Eukaryota</taxon>
        <taxon>Metazoa</taxon>
        <taxon>Ecdysozoa</taxon>
        <taxon>Arthropoda</taxon>
        <taxon>Crustacea</taxon>
        <taxon>Branchiopoda</taxon>
        <taxon>Diplostraca</taxon>
        <taxon>Cladocera</taxon>
        <taxon>Anomopoda</taxon>
        <taxon>Daphniidae</taxon>
        <taxon>Daphnia</taxon>
    </lineage>
</organism>
<evidence type="ECO:0000259" key="1">
    <source>
        <dbReference type="Pfam" id="PF03522"/>
    </source>
</evidence>
<comment type="caution">
    <text evidence="2">The sequence shown here is derived from an EMBL/GenBank/DDBJ whole genome shotgun (WGS) entry which is preliminary data.</text>
</comment>
<dbReference type="EMBL" id="LRGB01002901">
    <property type="protein sequence ID" value="KZS05548.1"/>
    <property type="molecule type" value="Genomic_DNA"/>
</dbReference>
<evidence type="ECO:0000313" key="2">
    <source>
        <dbReference type="EMBL" id="KZS05548.1"/>
    </source>
</evidence>
<accession>A0A164N0V2</accession>
<keyword evidence="3" id="KW-1185">Reference proteome</keyword>
<dbReference type="GO" id="GO:0022857">
    <property type="term" value="F:transmembrane transporter activity"/>
    <property type="evidence" value="ECO:0007669"/>
    <property type="project" value="InterPro"/>
</dbReference>
<dbReference type="Proteomes" id="UP000076858">
    <property type="component" value="Unassembled WGS sequence"/>
</dbReference>
<proteinExistence type="predicted"/>
<evidence type="ECO:0000313" key="3">
    <source>
        <dbReference type="Proteomes" id="UP000076858"/>
    </source>
</evidence>
<feature type="domain" description="SLC12A transporter C-terminal" evidence="1">
    <location>
        <begin position="2"/>
        <end position="47"/>
    </location>
</feature>
<dbReference type="Pfam" id="PF03522">
    <property type="entry name" value="SLC12"/>
    <property type="match status" value="1"/>
</dbReference>
<name>A0A164N0V2_9CRUS</name>
<protein>
    <submittedName>
        <fullName evidence="2">Bumetanide-sensitive sodium--chloride cotransporter</fullName>
    </submittedName>
</protein>
<dbReference type="GO" id="GO:0006811">
    <property type="term" value="P:monoatomic ion transport"/>
    <property type="evidence" value="ECO:0007669"/>
    <property type="project" value="InterPro"/>
</dbReference>
<gene>
    <name evidence="2" type="ORF">APZ42_031232</name>
</gene>
<reference evidence="2 3" key="1">
    <citation type="submission" date="2016-03" db="EMBL/GenBank/DDBJ databases">
        <title>EvidentialGene: Evidence-directed Construction of Genes on Genomes.</title>
        <authorList>
            <person name="Gilbert D.G."/>
            <person name="Choi J.-H."/>
            <person name="Mockaitis K."/>
            <person name="Colbourne J."/>
            <person name="Pfrender M."/>
        </authorList>
    </citation>
    <scope>NUCLEOTIDE SEQUENCE [LARGE SCALE GENOMIC DNA]</scope>
    <source>
        <strain evidence="2 3">Xinb3</strain>
        <tissue evidence="2">Complete organism</tissue>
    </source>
</reference>